<comment type="caution">
    <text evidence="5">The sequence shown here is derived from an EMBL/GenBank/DDBJ whole genome shotgun (WGS) entry which is preliminary data.</text>
</comment>
<dbReference type="GO" id="GO:0070403">
    <property type="term" value="F:NAD+ binding"/>
    <property type="evidence" value="ECO:0007669"/>
    <property type="project" value="InterPro"/>
</dbReference>
<dbReference type="GO" id="GO:0005737">
    <property type="term" value="C:cytoplasm"/>
    <property type="evidence" value="ECO:0007669"/>
    <property type="project" value="TreeGrafter"/>
</dbReference>
<name>A0A2S6F1U1_LEGPN</name>
<evidence type="ECO:0000313" key="6">
    <source>
        <dbReference type="Proteomes" id="UP000239239"/>
    </source>
</evidence>
<dbReference type="InterPro" id="IPR036291">
    <property type="entry name" value="NAD(P)-bd_dom_sf"/>
</dbReference>
<dbReference type="Gene3D" id="3.40.50.720">
    <property type="entry name" value="NAD(P)-binding Rossmann-like Domain"/>
    <property type="match status" value="1"/>
</dbReference>
<dbReference type="InterPro" id="IPR044516">
    <property type="entry name" value="UXS-like"/>
</dbReference>
<dbReference type="SUPFAM" id="SSF51735">
    <property type="entry name" value="NAD(P)-binding Rossmann-fold domains"/>
    <property type="match status" value="1"/>
</dbReference>
<keyword evidence="4" id="KW-0456">Lyase</keyword>
<dbReference type="PANTHER" id="PTHR43078:SF6">
    <property type="entry name" value="UDP-GLUCURONIC ACID DECARBOXYLASE 1"/>
    <property type="match status" value="1"/>
</dbReference>
<dbReference type="PANTHER" id="PTHR43078">
    <property type="entry name" value="UDP-GLUCURONIC ACID DECARBOXYLASE-RELATED"/>
    <property type="match status" value="1"/>
</dbReference>
<dbReference type="EMBL" id="PQWY01000010">
    <property type="protein sequence ID" value="PPK31366.1"/>
    <property type="molecule type" value="Genomic_DNA"/>
</dbReference>
<dbReference type="RefSeq" id="WP_027221191.1">
    <property type="nucleotide sequence ID" value="NZ_JADRPP010000003.1"/>
</dbReference>
<dbReference type="GO" id="GO:0042732">
    <property type="term" value="P:D-xylose metabolic process"/>
    <property type="evidence" value="ECO:0007669"/>
    <property type="project" value="InterPro"/>
</dbReference>
<evidence type="ECO:0000256" key="4">
    <source>
        <dbReference type="ARBA" id="ARBA00023239"/>
    </source>
</evidence>
<keyword evidence="2" id="KW-0210">Decarboxylase</keyword>
<dbReference type="Pfam" id="PF01370">
    <property type="entry name" value="Epimerase"/>
    <property type="match status" value="1"/>
</dbReference>
<evidence type="ECO:0000256" key="2">
    <source>
        <dbReference type="ARBA" id="ARBA00022793"/>
    </source>
</evidence>
<gene>
    <name evidence="5" type="ORF">C3928_04840</name>
</gene>
<dbReference type="UniPathway" id="UPA00796">
    <property type="reaction ID" value="UER00771"/>
</dbReference>
<dbReference type="GO" id="GO:0033320">
    <property type="term" value="P:UDP-D-xylose biosynthetic process"/>
    <property type="evidence" value="ECO:0007669"/>
    <property type="project" value="UniProtKB-UniPathway"/>
</dbReference>
<evidence type="ECO:0000313" key="5">
    <source>
        <dbReference type="EMBL" id="PPK31366.1"/>
    </source>
</evidence>
<protein>
    <submittedName>
        <fullName evidence="5">NAD-dependent dehydratase</fullName>
    </submittedName>
</protein>
<dbReference type="Proteomes" id="UP000239239">
    <property type="component" value="Unassembled WGS sequence"/>
</dbReference>
<evidence type="ECO:0000256" key="3">
    <source>
        <dbReference type="ARBA" id="ARBA00023027"/>
    </source>
</evidence>
<dbReference type="OrthoDB" id="9803010at2"/>
<evidence type="ECO:0000256" key="1">
    <source>
        <dbReference type="ARBA" id="ARBA00001911"/>
    </source>
</evidence>
<sequence length="325" mass="36517">MAHILITGGCGFIGSHLAAFHLEQGDEVLVVDNMSSGSITNLRLFQDNPLLRIENKDILFWEDLPKATKWADRIYHMAAIVGVFKVLSEPVNVIKTNIWGAQRLLETITESGSLARVLLASSSSVYGAIKRPDLNEEDDLVVKMKNYSLSTYMISKITQEAIALAYYKSYQIPLTLVRMFNVIGPKQTGRYGMVVPRFVQQACNNEPITVFGDGTQTRSFCDVRDAVKVMDLLLHINKSVGEIVNVGNTQEISISQLADLVKKRTKSRSKIQYISYEEAYGPGFRDTTQRKPDLSKLYSMISYKPMWTLENTIDDLASAYRGIQQ</sequence>
<accession>A0A2S6F1U1</accession>
<organism evidence="5 6">
    <name type="scientific">Legionella pneumophila</name>
    <dbReference type="NCBI Taxonomy" id="446"/>
    <lineage>
        <taxon>Bacteria</taxon>
        <taxon>Pseudomonadati</taxon>
        <taxon>Pseudomonadota</taxon>
        <taxon>Gammaproteobacteria</taxon>
        <taxon>Legionellales</taxon>
        <taxon>Legionellaceae</taxon>
        <taxon>Legionella</taxon>
    </lineage>
</organism>
<keyword evidence="3" id="KW-0520">NAD</keyword>
<proteinExistence type="predicted"/>
<dbReference type="InterPro" id="IPR001509">
    <property type="entry name" value="Epimerase_deHydtase"/>
</dbReference>
<dbReference type="GO" id="GO:0048040">
    <property type="term" value="F:UDP-glucuronate decarboxylase activity"/>
    <property type="evidence" value="ECO:0007669"/>
    <property type="project" value="TreeGrafter"/>
</dbReference>
<comment type="cofactor">
    <cofactor evidence="1">
        <name>NAD(+)</name>
        <dbReference type="ChEBI" id="CHEBI:57540"/>
    </cofactor>
</comment>
<reference evidence="5 6" key="1">
    <citation type="submission" date="2018-02" db="EMBL/GenBank/DDBJ databases">
        <title>Draft genome sequences of four Legionella pneumophila clinical strains isolated in Ontario.</title>
        <authorList>
            <person name="Fortuna A."/>
            <person name="Ramnarine R."/>
            <person name="Li A."/>
            <person name="Frantz C."/>
            <person name="Mallo G."/>
        </authorList>
    </citation>
    <scope>NUCLEOTIDE SEQUENCE [LARGE SCALE GENOMIC DNA]</scope>
    <source>
        <strain evidence="5 6">LG61</strain>
    </source>
</reference>
<dbReference type="AlphaFoldDB" id="A0A2S6F1U1"/>